<keyword evidence="3" id="KW-1185">Reference proteome</keyword>
<sequence>MRWPARLALMIPLILSAATALAVDRGQFGDVPEHIRKWFKDARSPAGVPCCDISDGHRTDYDVRHGAYWVPIEGTWWLVPDKAVIRTGGNPTGGAVVWYVTLRGNIEITCFVPADGS</sequence>
<dbReference type="RefSeq" id="WP_046827333.1">
    <property type="nucleotide sequence ID" value="NZ_LBIA02000001.1"/>
</dbReference>
<dbReference type="Proteomes" id="UP000034832">
    <property type="component" value="Unassembled WGS sequence"/>
</dbReference>
<protein>
    <submittedName>
        <fullName evidence="2">Uncharacterized protein</fullName>
    </submittedName>
</protein>
<feature type="chain" id="PRO_5020838553" evidence="1">
    <location>
        <begin position="23"/>
        <end position="117"/>
    </location>
</feature>
<comment type="caution">
    <text evidence="2">The sequence shown here is derived from an EMBL/GenBank/DDBJ whole genome shotgun (WGS) entry which is preliminary data.</text>
</comment>
<name>A0A4U6BNW2_9BRAD</name>
<organism evidence="2 3">
    <name type="scientific">Afipia massiliensis</name>
    <dbReference type="NCBI Taxonomy" id="211460"/>
    <lineage>
        <taxon>Bacteria</taxon>
        <taxon>Pseudomonadati</taxon>
        <taxon>Pseudomonadota</taxon>
        <taxon>Alphaproteobacteria</taxon>
        <taxon>Hyphomicrobiales</taxon>
        <taxon>Nitrobacteraceae</taxon>
        <taxon>Afipia</taxon>
    </lineage>
</organism>
<dbReference type="AlphaFoldDB" id="A0A4U6BNW2"/>
<dbReference type="EMBL" id="LBIA02000001">
    <property type="protein sequence ID" value="TKT72160.1"/>
    <property type="molecule type" value="Genomic_DNA"/>
</dbReference>
<evidence type="ECO:0000313" key="2">
    <source>
        <dbReference type="EMBL" id="TKT72160.1"/>
    </source>
</evidence>
<feature type="signal peptide" evidence="1">
    <location>
        <begin position="1"/>
        <end position="22"/>
    </location>
</feature>
<dbReference type="OrthoDB" id="8232657at2"/>
<evidence type="ECO:0000313" key="3">
    <source>
        <dbReference type="Proteomes" id="UP000034832"/>
    </source>
</evidence>
<reference evidence="2" key="1">
    <citation type="submission" date="2019-04" db="EMBL/GenBank/DDBJ databases">
        <title>Whole genome sequencing of cave bacteria.</title>
        <authorList>
            <person name="Gan H.M."/>
            <person name="Barton H."/>
            <person name="Savka M.A."/>
        </authorList>
    </citation>
    <scope>NUCLEOTIDE SEQUENCE [LARGE SCALE GENOMIC DNA]</scope>
    <source>
        <strain evidence="2">LC387</strain>
    </source>
</reference>
<evidence type="ECO:0000256" key="1">
    <source>
        <dbReference type="SAM" id="SignalP"/>
    </source>
</evidence>
<proteinExistence type="predicted"/>
<gene>
    <name evidence="2" type="ORF">YH63_012430</name>
</gene>
<keyword evidence="1" id="KW-0732">Signal</keyword>
<accession>A0A4U6BNW2</accession>